<name>A0ABP7RZ76_9PSEU</name>
<evidence type="ECO:0000313" key="2">
    <source>
        <dbReference type="EMBL" id="GAA4004263.1"/>
    </source>
</evidence>
<reference evidence="3" key="1">
    <citation type="journal article" date="2019" name="Int. J. Syst. Evol. Microbiol.">
        <title>The Global Catalogue of Microorganisms (GCM) 10K type strain sequencing project: providing services to taxonomists for standard genome sequencing and annotation.</title>
        <authorList>
            <consortium name="The Broad Institute Genomics Platform"/>
            <consortium name="The Broad Institute Genome Sequencing Center for Infectious Disease"/>
            <person name="Wu L."/>
            <person name="Ma J."/>
        </authorList>
    </citation>
    <scope>NUCLEOTIDE SEQUENCE [LARGE SCALE GENOMIC DNA]</scope>
    <source>
        <strain evidence="3">JCM 17342</strain>
    </source>
</reference>
<dbReference type="EMBL" id="BAABAL010000007">
    <property type="protein sequence ID" value="GAA4004263.1"/>
    <property type="molecule type" value="Genomic_DNA"/>
</dbReference>
<comment type="caution">
    <text evidence="2">The sequence shown here is derived from an EMBL/GenBank/DDBJ whole genome shotgun (WGS) entry which is preliminary data.</text>
</comment>
<evidence type="ECO:0000313" key="3">
    <source>
        <dbReference type="Proteomes" id="UP001501747"/>
    </source>
</evidence>
<sequence length="346" mass="36815">MRLLLVVVLAVLGVPASAAEPASYAAVRLVKATPSAPSTPEITLPTGYTMVPGTKHQVASRAEFYFYVQGPRSTGVEISVRWPGTPISAVIEGKNRLATVAEPEGVRFTVPVLAASPNAASWTVQVSSYLSGSTASGLYWRVEHNDPDRVAGPWTSVAWPAGQAKAVVNHMAAAEVVLRDAGLIEKAKQRGHFFALMGFETNNTLHTDNPPHWHLSYYPGQTFGAPKAHVPHFWVDKVGANFYNGMDVVGEGRKKFYAGDPAPIHDVEGQLVVTLTIRVDGGLDVLVPNGSSYAVLPVEGGLTEGAQVLRDGQPLTVVRATDDVRGGVLTLPGGVHRYDPLTGSLI</sequence>
<proteinExistence type="predicted"/>
<keyword evidence="3" id="KW-1185">Reference proteome</keyword>
<evidence type="ECO:0000256" key="1">
    <source>
        <dbReference type="SAM" id="SignalP"/>
    </source>
</evidence>
<keyword evidence="1" id="KW-0732">Signal</keyword>
<accession>A0ABP7RZ76</accession>
<feature type="chain" id="PRO_5045511971" evidence="1">
    <location>
        <begin position="19"/>
        <end position="346"/>
    </location>
</feature>
<gene>
    <name evidence="2" type="ORF">GCM10022247_26610</name>
</gene>
<organism evidence="2 3">
    <name type="scientific">Allokutzneria multivorans</name>
    <dbReference type="NCBI Taxonomy" id="1142134"/>
    <lineage>
        <taxon>Bacteria</taxon>
        <taxon>Bacillati</taxon>
        <taxon>Actinomycetota</taxon>
        <taxon>Actinomycetes</taxon>
        <taxon>Pseudonocardiales</taxon>
        <taxon>Pseudonocardiaceae</taxon>
        <taxon>Allokutzneria</taxon>
    </lineage>
</organism>
<protein>
    <submittedName>
        <fullName evidence="2">Uncharacterized protein</fullName>
    </submittedName>
</protein>
<dbReference type="Proteomes" id="UP001501747">
    <property type="component" value="Unassembled WGS sequence"/>
</dbReference>
<dbReference type="RefSeq" id="WP_344874365.1">
    <property type="nucleotide sequence ID" value="NZ_BAABAL010000007.1"/>
</dbReference>
<feature type="signal peptide" evidence="1">
    <location>
        <begin position="1"/>
        <end position="18"/>
    </location>
</feature>